<dbReference type="Pfam" id="PF14310">
    <property type="entry name" value="Fn3-like"/>
    <property type="match status" value="1"/>
</dbReference>
<dbReference type="RefSeq" id="WP_282332497.1">
    <property type="nucleotide sequence ID" value="NZ_JASBRG010000001.1"/>
</dbReference>
<evidence type="ECO:0000313" key="9">
    <source>
        <dbReference type="Proteomes" id="UP001226434"/>
    </source>
</evidence>
<dbReference type="InterPro" id="IPR017853">
    <property type="entry name" value="GH"/>
</dbReference>
<dbReference type="PANTHER" id="PTHR30620:SF16">
    <property type="entry name" value="LYSOSOMAL BETA GLUCOSIDASE"/>
    <property type="match status" value="1"/>
</dbReference>
<dbReference type="SMART" id="SM01217">
    <property type="entry name" value="Fn3_like"/>
    <property type="match status" value="1"/>
</dbReference>
<gene>
    <name evidence="8" type="primary">bglX</name>
    <name evidence="8" type="ORF">QJ048_01230</name>
</gene>
<dbReference type="InterPro" id="IPR051915">
    <property type="entry name" value="Cellulose_Degrad_GH3"/>
</dbReference>
<dbReference type="InterPro" id="IPR026891">
    <property type="entry name" value="Fn3-like"/>
</dbReference>
<dbReference type="Gene3D" id="2.60.40.10">
    <property type="entry name" value="Immunoglobulins"/>
    <property type="match status" value="1"/>
</dbReference>
<dbReference type="InterPro" id="IPR036962">
    <property type="entry name" value="Glyco_hydro_3_N_sf"/>
</dbReference>
<accession>A0ABT6R734</accession>
<evidence type="ECO:0000259" key="7">
    <source>
        <dbReference type="SMART" id="SM01217"/>
    </source>
</evidence>
<dbReference type="Gene3D" id="3.40.50.1700">
    <property type="entry name" value="Glycoside hydrolase family 3 C-terminal domain"/>
    <property type="match status" value="1"/>
</dbReference>
<dbReference type="SUPFAM" id="SSF51445">
    <property type="entry name" value="(Trans)glycosidases"/>
    <property type="match status" value="1"/>
</dbReference>
<reference evidence="8 9" key="1">
    <citation type="submission" date="2023-05" db="EMBL/GenBank/DDBJ databases">
        <title>Genome sequence of Pinibacter sp. MAH-24.</title>
        <authorList>
            <person name="Huq M.A."/>
        </authorList>
    </citation>
    <scope>NUCLEOTIDE SEQUENCE [LARGE SCALE GENOMIC DNA]</scope>
    <source>
        <strain evidence="8 9">MAH-24</strain>
    </source>
</reference>
<dbReference type="Pfam" id="PF00933">
    <property type="entry name" value="Glyco_hydro_3"/>
    <property type="match status" value="1"/>
</dbReference>
<evidence type="ECO:0000256" key="6">
    <source>
        <dbReference type="ARBA" id="ARBA00023295"/>
    </source>
</evidence>
<dbReference type="InterPro" id="IPR002772">
    <property type="entry name" value="Glyco_hydro_3_C"/>
</dbReference>
<dbReference type="PANTHER" id="PTHR30620">
    <property type="entry name" value="PERIPLASMIC BETA-GLUCOSIDASE-RELATED"/>
    <property type="match status" value="1"/>
</dbReference>
<sequence>MTIEEKIGQMNQYSGGDATGPVTARQTNLLKEIQEGKIGSLLNVKGASNTRAIQQVALKSRRKIPLLFGLDVIHGYKTVFPIPLAEAASWDLDAMRLSAHIAAKEAAAAGIHWTFAPMVDIARDPRWGRVMEGAGEDPCLGSMIAKARVKGFQGEAPGDTDAVMACAKHFAAYGAVIAGRDYNAVDMSEKQLWQTYLPPFKAAVDAGTATFMNAFNTLNGIPATGNDYLQRTILKTMWKFPGFVVSDWNSIGEMTQWGYAADMKDAAWKAITAGNDMDMESRAYVKNLPALVKEGKVNPALVDSAVARILTKKFELGLFDDPFKFCNEAREQLVMNDKASIRAALDMARASMVLLKNDQAILPLSGKNKIALIGPLVKNKKDLLGSWTINTDTTNVSSVYEGMLSHAKNMQVVYANGCGIEDSATAGFAEAVDAAKQADIVVMVLGENAAMTGEAASKTNINVPGVQEALFNVVVAAGKPVVVVLMAGRPMIFNDIAQKASSILYAWWPGQAGGDAIADVLLGKFNPAGKLPISFPRNIGQVPVYYAYTNTGRPLKQEGKTGYVSAYKDSWNKPQYAFGHGLSYSQFAYDSLQLNQTTMSDRGKITVRFRLRNVGKYAGTEVAQLYLRDDVASISRPVKELKDFSKVFLEAGASTYVEFSIDKEKLSFYNNKLEWIAEPGNFHLMIGSASDDIRLESDFKLQ</sequence>
<evidence type="ECO:0000256" key="2">
    <source>
        <dbReference type="ARBA" id="ARBA00005336"/>
    </source>
</evidence>
<evidence type="ECO:0000256" key="5">
    <source>
        <dbReference type="ARBA" id="ARBA00022801"/>
    </source>
</evidence>
<evidence type="ECO:0000256" key="1">
    <source>
        <dbReference type="ARBA" id="ARBA00000448"/>
    </source>
</evidence>
<keyword evidence="4" id="KW-0732">Signal</keyword>
<keyword evidence="5 8" id="KW-0378">Hydrolase</keyword>
<dbReference type="Proteomes" id="UP001226434">
    <property type="component" value="Unassembled WGS sequence"/>
</dbReference>
<comment type="catalytic activity">
    <reaction evidence="1">
        <text>Hydrolysis of terminal, non-reducing beta-D-glucosyl residues with release of beta-D-glucose.</text>
        <dbReference type="EC" id="3.2.1.21"/>
    </reaction>
</comment>
<dbReference type="Gene3D" id="3.20.20.300">
    <property type="entry name" value="Glycoside hydrolase, family 3, N-terminal domain"/>
    <property type="match status" value="1"/>
</dbReference>
<feature type="domain" description="Fibronectin type III-like" evidence="7">
    <location>
        <begin position="621"/>
        <end position="690"/>
    </location>
</feature>
<keyword evidence="9" id="KW-1185">Reference proteome</keyword>
<dbReference type="EMBL" id="JASBRG010000001">
    <property type="protein sequence ID" value="MDI3318370.1"/>
    <property type="molecule type" value="Genomic_DNA"/>
</dbReference>
<organism evidence="8 9">
    <name type="scientific">Pinibacter soli</name>
    <dbReference type="NCBI Taxonomy" id="3044211"/>
    <lineage>
        <taxon>Bacteria</taxon>
        <taxon>Pseudomonadati</taxon>
        <taxon>Bacteroidota</taxon>
        <taxon>Chitinophagia</taxon>
        <taxon>Chitinophagales</taxon>
        <taxon>Chitinophagaceae</taxon>
        <taxon>Pinibacter</taxon>
    </lineage>
</organism>
<dbReference type="InterPro" id="IPR013783">
    <property type="entry name" value="Ig-like_fold"/>
</dbReference>
<dbReference type="InterPro" id="IPR001764">
    <property type="entry name" value="Glyco_hydro_3_N"/>
</dbReference>
<protein>
    <recommendedName>
        <fullName evidence="3">beta-glucosidase</fullName>
        <ecNumber evidence="3">3.2.1.21</ecNumber>
    </recommendedName>
</protein>
<comment type="similarity">
    <text evidence="2">Belongs to the glycosyl hydrolase 3 family.</text>
</comment>
<dbReference type="EC" id="3.2.1.21" evidence="3"/>
<evidence type="ECO:0000256" key="4">
    <source>
        <dbReference type="ARBA" id="ARBA00022729"/>
    </source>
</evidence>
<proteinExistence type="inferred from homology"/>
<dbReference type="PRINTS" id="PR00133">
    <property type="entry name" value="GLHYDRLASE3"/>
</dbReference>
<dbReference type="InterPro" id="IPR036881">
    <property type="entry name" value="Glyco_hydro_3_C_sf"/>
</dbReference>
<evidence type="ECO:0000313" key="8">
    <source>
        <dbReference type="EMBL" id="MDI3318370.1"/>
    </source>
</evidence>
<evidence type="ECO:0000256" key="3">
    <source>
        <dbReference type="ARBA" id="ARBA00012744"/>
    </source>
</evidence>
<name>A0ABT6R734_9BACT</name>
<dbReference type="NCBIfam" id="NF011678">
    <property type="entry name" value="PRK15098.1"/>
    <property type="match status" value="1"/>
</dbReference>
<dbReference type="GO" id="GO:0008422">
    <property type="term" value="F:beta-glucosidase activity"/>
    <property type="evidence" value="ECO:0007669"/>
    <property type="project" value="UniProtKB-EC"/>
</dbReference>
<dbReference type="Pfam" id="PF01915">
    <property type="entry name" value="Glyco_hydro_3_C"/>
    <property type="match status" value="1"/>
</dbReference>
<keyword evidence="6 8" id="KW-0326">Glycosidase</keyword>
<dbReference type="SUPFAM" id="SSF52279">
    <property type="entry name" value="Beta-D-glucan exohydrolase, C-terminal domain"/>
    <property type="match status" value="1"/>
</dbReference>
<comment type="caution">
    <text evidence="8">The sequence shown here is derived from an EMBL/GenBank/DDBJ whole genome shotgun (WGS) entry which is preliminary data.</text>
</comment>